<feature type="transmembrane region" description="Helical" evidence="1">
    <location>
        <begin position="128"/>
        <end position="158"/>
    </location>
</feature>
<dbReference type="AlphaFoldDB" id="A0A7J9NMG6"/>
<proteinExistence type="predicted"/>
<comment type="caution">
    <text evidence="2">The sequence shown here is derived from an EMBL/GenBank/DDBJ whole genome shotgun (WGS) entry which is preliminary data.</text>
</comment>
<evidence type="ECO:0000313" key="3">
    <source>
        <dbReference type="Proteomes" id="UP000571854"/>
    </source>
</evidence>
<dbReference type="EMBL" id="JACDUJ010000001">
    <property type="protein sequence ID" value="MBA2846645.1"/>
    <property type="molecule type" value="Genomic_DNA"/>
</dbReference>
<dbReference type="Proteomes" id="UP000571854">
    <property type="component" value="Unassembled WGS sequence"/>
</dbReference>
<evidence type="ECO:0000256" key="1">
    <source>
        <dbReference type="SAM" id="Phobius"/>
    </source>
</evidence>
<feature type="transmembrane region" description="Helical" evidence="1">
    <location>
        <begin position="99"/>
        <end position="116"/>
    </location>
</feature>
<organism evidence="2 3">
    <name type="scientific">Methanococcus maripaludis</name>
    <name type="common">Methanococcus deltae</name>
    <dbReference type="NCBI Taxonomy" id="39152"/>
    <lineage>
        <taxon>Archaea</taxon>
        <taxon>Methanobacteriati</taxon>
        <taxon>Methanobacteriota</taxon>
        <taxon>Methanomada group</taxon>
        <taxon>Methanococci</taxon>
        <taxon>Methanococcales</taxon>
        <taxon>Methanococcaceae</taxon>
        <taxon>Methanococcus</taxon>
    </lineage>
</organism>
<feature type="transmembrane region" description="Helical" evidence="1">
    <location>
        <begin position="271"/>
        <end position="289"/>
    </location>
</feature>
<keyword evidence="1" id="KW-0812">Transmembrane</keyword>
<gene>
    <name evidence="2" type="ORF">HNP88_000829</name>
</gene>
<name>A0A7J9NMG6_METMI</name>
<feature type="transmembrane region" description="Helical" evidence="1">
    <location>
        <begin position="301"/>
        <end position="323"/>
    </location>
</feature>
<feature type="transmembrane region" description="Helical" evidence="1">
    <location>
        <begin position="344"/>
        <end position="364"/>
    </location>
</feature>
<feature type="transmembrane region" description="Helical" evidence="1">
    <location>
        <begin position="76"/>
        <end position="94"/>
    </location>
</feature>
<feature type="transmembrane region" description="Helical" evidence="1">
    <location>
        <begin position="179"/>
        <end position="196"/>
    </location>
</feature>
<keyword evidence="1" id="KW-1133">Transmembrane helix</keyword>
<sequence length="600" mass="69382">MGSVNHILSGGNPFESSSMIGGIPGYLPLYGILCAGFCKLFGLDAFNGMIYFSLVIFALSSLIWFNAFKKIFKNEWVSVIGVVLANGISIYPILKYTEFTKQIMIPLFILALYLTFTSKKPLNYAFLGMIYGLLAISHTVAFVGATLTIATFIIYELYKKYNSDKIKGIKSYLIENWKNLSTFGIFGASISMLYWYKPIFVYKLSSFYDRTHMDTLDVGDQSIQLAFVKNSFFNYFLNFNSPIGTFTSLLVIYGTLSLVFKRNSDEYRKNFIKLFGLSSVISTFCYFITEPLLKMNFIPTYMSSFYITSAILLISLYSISLIYETLKNKINNRLNNDSNLYENRYMIFGVIFILLTTNTLYSFVEKPNNDQWLHLAYLEIPECYNSLENYLEKNTDENDVILSSKMLSSVVNSVSGRKVMVNHWAQQNDPYMDLSQRDIDAAIIFYGNDTPKKLELIKKYNVSYLYWDYYWINLEYGIDKNGNIANIRDPLLAYSNEYVKNKLKENNVSSIEMNTWVNPGVRSENVRKFDLIIISPKNYPRSDKTVDISSNFYLNILKSPENYRNSIKPWKEDLNPYLEEVWNYSIDGQEIAVLYKIQVE</sequence>
<feature type="transmembrane region" description="Helical" evidence="1">
    <location>
        <begin position="239"/>
        <end position="259"/>
    </location>
</feature>
<keyword evidence="1" id="KW-0472">Membrane</keyword>
<feature type="transmembrane region" description="Helical" evidence="1">
    <location>
        <begin position="45"/>
        <end position="64"/>
    </location>
</feature>
<accession>A0A7J9NMG6</accession>
<protein>
    <submittedName>
        <fullName evidence="2">Uncharacterized membrane protein YjjP (DUF1212 family)</fullName>
    </submittedName>
</protein>
<reference evidence="2 3" key="1">
    <citation type="submission" date="2020-07" db="EMBL/GenBank/DDBJ databases">
        <title>Genomic Encyclopedia of Type Strains, Phase IV (KMG-V): Genome sequencing to study the core and pangenomes of soil and plant-associated prokaryotes.</title>
        <authorList>
            <person name="Whitman W."/>
        </authorList>
    </citation>
    <scope>NUCLEOTIDE SEQUENCE [LARGE SCALE GENOMIC DNA]</scope>
    <source>
        <strain evidence="2 3">A5</strain>
    </source>
</reference>
<feature type="transmembrane region" description="Helical" evidence="1">
    <location>
        <begin position="20"/>
        <end position="38"/>
    </location>
</feature>
<evidence type="ECO:0000313" key="2">
    <source>
        <dbReference type="EMBL" id="MBA2846645.1"/>
    </source>
</evidence>